<proteinExistence type="predicted"/>
<keyword evidence="4" id="KW-0547">Nucleotide-binding</keyword>
<dbReference type="InterPro" id="IPR004014">
    <property type="entry name" value="ATPase_P-typ_cation-transptr_N"/>
</dbReference>
<protein>
    <submittedName>
        <fullName evidence="10">Sodium/potassium-transporting ATPase subunit alpha-2</fullName>
    </submittedName>
</protein>
<evidence type="ECO:0000256" key="3">
    <source>
        <dbReference type="ARBA" id="ARBA00022692"/>
    </source>
</evidence>
<dbReference type="InterPro" id="IPR001757">
    <property type="entry name" value="P_typ_ATPase"/>
</dbReference>
<dbReference type="InterPro" id="IPR036412">
    <property type="entry name" value="HAD-like_sf"/>
</dbReference>
<dbReference type="InterPro" id="IPR008250">
    <property type="entry name" value="ATPase_P-typ_transduc_dom_A_sf"/>
</dbReference>
<evidence type="ECO:0000256" key="7">
    <source>
        <dbReference type="ARBA" id="ARBA00023136"/>
    </source>
</evidence>
<gene>
    <name evidence="10" type="primary">ATP1A2</name>
    <name evidence="10" type="ORF">AVEN_75669_1</name>
</gene>
<feature type="transmembrane region" description="Helical" evidence="8">
    <location>
        <begin position="311"/>
        <end position="328"/>
    </location>
</feature>
<dbReference type="Pfam" id="PF13246">
    <property type="entry name" value="Cation_ATPase"/>
    <property type="match status" value="1"/>
</dbReference>
<comment type="subcellular location">
    <subcellularLocation>
        <location evidence="1">Cell membrane</location>
        <topology evidence="1">Multi-pass membrane protein</topology>
    </subcellularLocation>
</comment>
<evidence type="ECO:0000313" key="10">
    <source>
        <dbReference type="EMBL" id="GBM11724.1"/>
    </source>
</evidence>
<dbReference type="Gene3D" id="3.40.50.1000">
    <property type="entry name" value="HAD superfamily/HAD-like"/>
    <property type="match status" value="1"/>
</dbReference>
<dbReference type="PRINTS" id="PR00119">
    <property type="entry name" value="CATATPASE"/>
</dbReference>
<feature type="transmembrane region" description="Helical" evidence="8">
    <location>
        <begin position="270"/>
        <end position="291"/>
    </location>
</feature>
<dbReference type="SUPFAM" id="SSF81653">
    <property type="entry name" value="Calcium ATPase, transduction domain A"/>
    <property type="match status" value="1"/>
</dbReference>
<sequence length="805" mass="89748">MPERGPTLRNFIRRPLQNDHYIPLPAVVEKLGTDLEKGLSSTQARTRLKKDGPNVISIRHGRTFRGLRRACAPFSVLLVFGGVLAFAAYGLQVYEHYNWHELDYIYSGFILFFIAAINAACFMYQHQRQTKTLEKFQILWPRNVCVIRDGKRQLIPVSDVVKGDLVEIQSGQRIPADIRLVATHSMMVDHYFITNDRTPILRDVHSKHKNILRSKNMAFLSTQCVEGFGRGIVVATGDRSVIGRIARLTVLLDSDVKPPLAYEIRLYDKFVAGFVTFVTIIFTVWVTLGKYSLSDLLINAITTIASNVPEGLIPAIGVILTVMLNRLGKDRCLMKHLLTLDTLGLTSAVILRTRVLTTKEMSVSHLWMDNEIFTVTESKDDPVNEKYLSAKSWPSFSRGAILSNCAEYPGGNPDNSNVEREYGEGVDIAILTFMEKMVGNVMEYRRSPERVLSYPFDSKNSYSVTMHRFTTRPDEPSECIAFIKGSPEILWQRSSTLLLHGASVEVDENAKEKFWKAFEELGELAETVVGLCDYILPKEEYEENECFASTSIRLPEKGLRFLGLMSLLDPPKQDSIETIVKLRQAGIKVILASGAHDAAATGIAKKSGFISDDPELKSAEEIKNMARRPINPEECKSVVVTREVLQSLEAEELGKLLDSHSELVFTRVTPHQKFLLVDVLQRRGESVVLVGQGTSEAAAIKKADIGIAMAQCGSGVVIESAHMVLLDNNLSSVLKGIESGRLTYINIKKSLLLALSAHVPEMFPFFINIVAELPMPLMAKAFLCLNIGIDIVSLSLALLIIIKHP</sequence>
<dbReference type="EMBL" id="BGPR01000303">
    <property type="protein sequence ID" value="GBM11724.1"/>
    <property type="molecule type" value="Genomic_DNA"/>
</dbReference>
<dbReference type="SUPFAM" id="SSF81660">
    <property type="entry name" value="Metal cation-transporting ATPase, ATP-binding domain N"/>
    <property type="match status" value="1"/>
</dbReference>
<evidence type="ECO:0000256" key="5">
    <source>
        <dbReference type="ARBA" id="ARBA00022840"/>
    </source>
</evidence>
<evidence type="ECO:0000256" key="4">
    <source>
        <dbReference type="ARBA" id="ARBA00022741"/>
    </source>
</evidence>
<dbReference type="GO" id="GO:0006883">
    <property type="term" value="P:intracellular sodium ion homeostasis"/>
    <property type="evidence" value="ECO:0007669"/>
    <property type="project" value="TreeGrafter"/>
</dbReference>
<dbReference type="InterPro" id="IPR023299">
    <property type="entry name" value="ATPase_P-typ_cyto_dom_N"/>
</dbReference>
<accession>A0A4Y2D6X7</accession>
<evidence type="ECO:0000256" key="8">
    <source>
        <dbReference type="SAM" id="Phobius"/>
    </source>
</evidence>
<dbReference type="GO" id="GO:0005391">
    <property type="term" value="F:P-type sodium:potassium-exchanging transporter activity"/>
    <property type="evidence" value="ECO:0007669"/>
    <property type="project" value="TreeGrafter"/>
</dbReference>
<dbReference type="Gene3D" id="3.40.1110.10">
    <property type="entry name" value="Calcium-transporting ATPase, cytoplasmic domain N"/>
    <property type="match status" value="1"/>
</dbReference>
<keyword evidence="5" id="KW-0067">ATP-binding</keyword>
<dbReference type="NCBIfam" id="TIGR01494">
    <property type="entry name" value="ATPase_P-type"/>
    <property type="match status" value="1"/>
</dbReference>
<dbReference type="AlphaFoldDB" id="A0A4Y2D6X7"/>
<dbReference type="Proteomes" id="UP000499080">
    <property type="component" value="Unassembled WGS sequence"/>
</dbReference>
<dbReference type="GO" id="GO:0005886">
    <property type="term" value="C:plasma membrane"/>
    <property type="evidence" value="ECO:0007669"/>
    <property type="project" value="UniProtKB-SubCell"/>
</dbReference>
<keyword evidence="2" id="KW-1003">Cell membrane</keyword>
<keyword evidence="11" id="KW-1185">Reference proteome</keyword>
<organism evidence="10 11">
    <name type="scientific">Araneus ventricosus</name>
    <name type="common">Orbweaver spider</name>
    <name type="synonym">Epeira ventricosa</name>
    <dbReference type="NCBI Taxonomy" id="182803"/>
    <lineage>
        <taxon>Eukaryota</taxon>
        <taxon>Metazoa</taxon>
        <taxon>Ecdysozoa</taxon>
        <taxon>Arthropoda</taxon>
        <taxon>Chelicerata</taxon>
        <taxon>Arachnida</taxon>
        <taxon>Araneae</taxon>
        <taxon>Araneomorphae</taxon>
        <taxon>Entelegynae</taxon>
        <taxon>Araneoidea</taxon>
        <taxon>Araneidae</taxon>
        <taxon>Araneus</taxon>
    </lineage>
</organism>
<dbReference type="PANTHER" id="PTHR43294:SF21">
    <property type="entry name" value="CATION TRANSPORTING ATPASE"/>
    <property type="match status" value="1"/>
</dbReference>
<comment type="caution">
    <text evidence="10">The sequence shown here is derived from an EMBL/GenBank/DDBJ whole genome shotgun (WGS) entry which is preliminary data.</text>
</comment>
<feature type="transmembrane region" description="Helical" evidence="8">
    <location>
        <begin position="777"/>
        <end position="802"/>
    </location>
</feature>
<keyword evidence="3 8" id="KW-0812">Transmembrane</keyword>
<dbReference type="GO" id="GO:1990573">
    <property type="term" value="P:potassium ion import across plasma membrane"/>
    <property type="evidence" value="ECO:0007669"/>
    <property type="project" value="TreeGrafter"/>
</dbReference>
<keyword evidence="7 8" id="KW-0472">Membrane</keyword>
<dbReference type="InterPro" id="IPR059000">
    <property type="entry name" value="ATPase_P-type_domA"/>
</dbReference>
<feature type="transmembrane region" description="Helical" evidence="8">
    <location>
        <begin position="751"/>
        <end position="771"/>
    </location>
</feature>
<dbReference type="Pfam" id="PF00122">
    <property type="entry name" value="E1-E2_ATPase"/>
    <property type="match status" value="1"/>
</dbReference>
<dbReference type="PANTHER" id="PTHR43294">
    <property type="entry name" value="SODIUM/POTASSIUM-TRANSPORTING ATPASE SUBUNIT ALPHA"/>
    <property type="match status" value="1"/>
</dbReference>
<evidence type="ECO:0000256" key="6">
    <source>
        <dbReference type="ARBA" id="ARBA00022989"/>
    </source>
</evidence>
<reference evidence="10 11" key="1">
    <citation type="journal article" date="2019" name="Sci. Rep.">
        <title>Orb-weaving spider Araneus ventricosus genome elucidates the spidroin gene catalogue.</title>
        <authorList>
            <person name="Kono N."/>
            <person name="Nakamura H."/>
            <person name="Ohtoshi R."/>
            <person name="Moran D.A.P."/>
            <person name="Shinohara A."/>
            <person name="Yoshida Y."/>
            <person name="Fujiwara M."/>
            <person name="Mori M."/>
            <person name="Tomita M."/>
            <person name="Arakawa K."/>
        </authorList>
    </citation>
    <scope>NUCLEOTIDE SEQUENCE [LARGE SCALE GENOMIC DNA]</scope>
</reference>
<dbReference type="InterPro" id="IPR023298">
    <property type="entry name" value="ATPase_P-typ_TM_dom_sf"/>
</dbReference>
<dbReference type="Gene3D" id="1.20.1110.10">
    <property type="entry name" value="Calcium-transporting ATPase, transmembrane domain"/>
    <property type="match status" value="1"/>
</dbReference>
<evidence type="ECO:0000313" key="11">
    <source>
        <dbReference type="Proteomes" id="UP000499080"/>
    </source>
</evidence>
<dbReference type="GO" id="GO:1902600">
    <property type="term" value="P:proton transmembrane transport"/>
    <property type="evidence" value="ECO:0007669"/>
    <property type="project" value="TreeGrafter"/>
</dbReference>
<dbReference type="InterPro" id="IPR050510">
    <property type="entry name" value="Cation_transp_ATPase_P-type"/>
</dbReference>
<dbReference type="PRINTS" id="PR00121">
    <property type="entry name" value="NAKATPASE"/>
</dbReference>
<evidence type="ECO:0000259" key="9">
    <source>
        <dbReference type="SMART" id="SM00831"/>
    </source>
</evidence>
<dbReference type="GO" id="GO:0005524">
    <property type="term" value="F:ATP binding"/>
    <property type="evidence" value="ECO:0007669"/>
    <property type="project" value="UniProtKB-KW"/>
</dbReference>
<name>A0A4Y2D6X7_ARAVE</name>
<dbReference type="SMART" id="SM00831">
    <property type="entry name" value="Cation_ATPase_N"/>
    <property type="match status" value="1"/>
</dbReference>
<dbReference type="InterPro" id="IPR023214">
    <property type="entry name" value="HAD_sf"/>
</dbReference>
<dbReference type="Pfam" id="PF00690">
    <property type="entry name" value="Cation_ATPase_N"/>
    <property type="match status" value="1"/>
</dbReference>
<dbReference type="OrthoDB" id="158672at2759"/>
<dbReference type="SUPFAM" id="SSF81665">
    <property type="entry name" value="Calcium ATPase, transmembrane domain M"/>
    <property type="match status" value="1"/>
</dbReference>
<dbReference type="SUPFAM" id="SSF56784">
    <property type="entry name" value="HAD-like"/>
    <property type="match status" value="1"/>
</dbReference>
<dbReference type="GO" id="GO:0016887">
    <property type="term" value="F:ATP hydrolysis activity"/>
    <property type="evidence" value="ECO:0007669"/>
    <property type="project" value="InterPro"/>
</dbReference>
<keyword evidence="6 8" id="KW-1133">Transmembrane helix</keyword>
<evidence type="ECO:0000256" key="1">
    <source>
        <dbReference type="ARBA" id="ARBA00004651"/>
    </source>
</evidence>
<evidence type="ECO:0000256" key="2">
    <source>
        <dbReference type="ARBA" id="ARBA00022475"/>
    </source>
</evidence>
<feature type="domain" description="Cation-transporting P-type ATPase N-terminal" evidence="9">
    <location>
        <begin position="18"/>
        <end position="90"/>
    </location>
</feature>
<feature type="transmembrane region" description="Helical" evidence="8">
    <location>
        <begin position="104"/>
        <end position="124"/>
    </location>
</feature>
<dbReference type="Gene3D" id="2.70.150.10">
    <property type="entry name" value="Calcium-transporting ATPase, cytoplasmic transduction domain A"/>
    <property type="match status" value="1"/>
</dbReference>
<dbReference type="GO" id="GO:0036376">
    <property type="term" value="P:sodium ion export across plasma membrane"/>
    <property type="evidence" value="ECO:0007669"/>
    <property type="project" value="TreeGrafter"/>
</dbReference>
<feature type="transmembrane region" description="Helical" evidence="8">
    <location>
        <begin position="70"/>
        <end position="92"/>
    </location>
</feature>
<dbReference type="GO" id="GO:0030007">
    <property type="term" value="P:intracellular potassium ion homeostasis"/>
    <property type="evidence" value="ECO:0007669"/>
    <property type="project" value="TreeGrafter"/>
</dbReference>